<dbReference type="AlphaFoldDB" id="A0A2P2Q6F5"/>
<sequence>MLGVVLSYASMNLNVITFSSANYWVFK</sequence>
<keyword evidence="1" id="KW-1133">Transmembrane helix</keyword>
<reference evidence="2" key="1">
    <citation type="submission" date="2018-02" db="EMBL/GenBank/DDBJ databases">
        <title>Rhizophora mucronata_Transcriptome.</title>
        <authorList>
            <person name="Meera S.P."/>
            <person name="Sreeshan A."/>
            <person name="Augustine A."/>
        </authorList>
    </citation>
    <scope>NUCLEOTIDE SEQUENCE</scope>
    <source>
        <tissue evidence="2">Leaf</tissue>
    </source>
</reference>
<keyword evidence="1" id="KW-0812">Transmembrane</keyword>
<proteinExistence type="predicted"/>
<evidence type="ECO:0000256" key="1">
    <source>
        <dbReference type="SAM" id="Phobius"/>
    </source>
</evidence>
<keyword evidence="1" id="KW-0472">Membrane</keyword>
<name>A0A2P2Q6F5_RHIMU</name>
<organism evidence="2">
    <name type="scientific">Rhizophora mucronata</name>
    <name type="common">Asiatic mangrove</name>
    <dbReference type="NCBI Taxonomy" id="61149"/>
    <lineage>
        <taxon>Eukaryota</taxon>
        <taxon>Viridiplantae</taxon>
        <taxon>Streptophyta</taxon>
        <taxon>Embryophyta</taxon>
        <taxon>Tracheophyta</taxon>
        <taxon>Spermatophyta</taxon>
        <taxon>Magnoliopsida</taxon>
        <taxon>eudicotyledons</taxon>
        <taxon>Gunneridae</taxon>
        <taxon>Pentapetalae</taxon>
        <taxon>rosids</taxon>
        <taxon>fabids</taxon>
        <taxon>Malpighiales</taxon>
        <taxon>Rhizophoraceae</taxon>
        <taxon>Rhizophora</taxon>
    </lineage>
</organism>
<accession>A0A2P2Q6F5</accession>
<evidence type="ECO:0000313" key="2">
    <source>
        <dbReference type="EMBL" id="MBX62530.1"/>
    </source>
</evidence>
<dbReference type="EMBL" id="GGEC01082046">
    <property type="protein sequence ID" value="MBX62530.1"/>
    <property type="molecule type" value="Transcribed_RNA"/>
</dbReference>
<protein>
    <submittedName>
        <fullName evidence="2">Uncharacterized protein</fullName>
    </submittedName>
</protein>
<feature type="transmembrane region" description="Helical" evidence="1">
    <location>
        <begin position="6"/>
        <end position="26"/>
    </location>
</feature>